<dbReference type="Gene3D" id="2.170.190.11">
    <property type="entry name" value="Molybdopterin biosynthesis moea protein, domain 3"/>
    <property type="match status" value="1"/>
</dbReference>
<evidence type="ECO:0000256" key="5">
    <source>
        <dbReference type="ARBA" id="ARBA00047317"/>
    </source>
</evidence>
<evidence type="ECO:0000256" key="4">
    <source>
        <dbReference type="ARBA" id="ARBA00023150"/>
    </source>
</evidence>
<dbReference type="InterPro" id="IPR001453">
    <property type="entry name" value="MoaB/Mog_dom"/>
</dbReference>
<dbReference type="CDD" id="cd00887">
    <property type="entry name" value="MoeA"/>
    <property type="match status" value="1"/>
</dbReference>
<evidence type="ECO:0000313" key="9">
    <source>
        <dbReference type="Proteomes" id="UP000698242"/>
    </source>
</evidence>
<dbReference type="InterPro" id="IPR036135">
    <property type="entry name" value="MoeA_linker/N_sf"/>
</dbReference>
<evidence type="ECO:0000256" key="2">
    <source>
        <dbReference type="ARBA" id="ARBA00005046"/>
    </source>
</evidence>
<dbReference type="Gene3D" id="3.40.980.10">
    <property type="entry name" value="MoaB/Mog-like domain"/>
    <property type="match status" value="1"/>
</dbReference>
<keyword evidence="4 6" id="KW-0501">Molybdenum cofactor biosynthesis</keyword>
<proteinExistence type="inferred from homology"/>
<dbReference type="Pfam" id="PF03453">
    <property type="entry name" value="MoeA_N"/>
    <property type="match status" value="1"/>
</dbReference>
<comment type="caution">
    <text evidence="8">The sequence shown here is derived from an EMBL/GenBank/DDBJ whole genome shotgun (WGS) entry which is preliminary data.</text>
</comment>
<dbReference type="PROSITE" id="PS01079">
    <property type="entry name" value="MOCF_BIOSYNTHESIS_2"/>
    <property type="match status" value="1"/>
</dbReference>
<dbReference type="Proteomes" id="UP000698242">
    <property type="component" value="Unassembled WGS sequence"/>
</dbReference>
<keyword evidence="6 8" id="KW-0808">Transferase</keyword>
<dbReference type="Gene3D" id="2.40.340.10">
    <property type="entry name" value="MoeA, C-terminal, domain IV"/>
    <property type="match status" value="1"/>
</dbReference>
<dbReference type="InterPro" id="IPR008284">
    <property type="entry name" value="MoCF_biosynth_CS"/>
</dbReference>
<dbReference type="Pfam" id="PF00994">
    <property type="entry name" value="MoCF_biosynth"/>
    <property type="match status" value="1"/>
</dbReference>
<keyword evidence="6" id="KW-0460">Magnesium</keyword>
<dbReference type="EC" id="2.10.1.1" evidence="6"/>
<comment type="pathway">
    <text evidence="2 6">Cofactor biosynthesis; molybdopterin biosynthesis.</text>
</comment>
<keyword evidence="6" id="KW-0479">Metal-binding</keyword>
<name>A0A921NZK5_9RHOB</name>
<dbReference type="Pfam" id="PF03454">
    <property type="entry name" value="MoeA_C"/>
    <property type="match status" value="1"/>
</dbReference>
<organism evidence="8 9">
    <name type="scientific">Profundibacterium mesophilum KAUST100406-0324</name>
    <dbReference type="NCBI Taxonomy" id="1037889"/>
    <lineage>
        <taxon>Bacteria</taxon>
        <taxon>Pseudomonadati</taxon>
        <taxon>Pseudomonadota</taxon>
        <taxon>Alphaproteobacteria</taxon>
        <taxon>Rhodobacterales</taxon>
        <taxon>Roseobacteraceae</taxon>
        <taxon>Profundibacterium</taxon>
    </lineage>
</organism>
<dbReference type="InterPro" id="IPR038987">
    <property type="entry name" value="MoeA-like"/>
</dbReference>
<keyword evidence="6" id="KW-0500">Molybdenum</keyword>
<evidence type="ECO:0000313" key="8">
    <source>
        <dbReference type="EMBL" id="KAF0676433.1"/>
    </source>
</evidence>
<keyword evidence="9" id="KW-1185">Reference proteome</keyword>
<dbReference type="InterPro" id="IPR005110">
    <property type="entry name" value="MoeA_linker/N"/>
</dbReference>
<evidence type="ECO:0000259" key="7">
    <source>
        <dbReference type="SMART" id="SM00852"/>
    </source>
</evidence>
<dbReference type="SUPFAM" id="SSF63882">
    <property type="entry name" value="MoeA N-terminal region -like"/>
    <property type="match status" value="1"/>
</dbReference>
<dbReference type="SUPFAM" id="SSF63867">
    <property type="entry name" value="MoeA C-terminal domain-like"/>
    <property type="match status" value="1"/>
</dbReference>
<dbReference type="AlphaFoldDB" id="A0A921NZK5"/>
<dbReference type="Gene3D" id="3.90.105.10">
    <property type="entry name" value="Molybdopterin biosynthesis moea protein, domain 2"/>
    <property type="match status" value="1"/>
</dbReference>
<dbReference type="GO" id="GO:0046872">
    <property type="term" value="F:metal ion binding"/>
    <property type="evidence" value="ECO:0007669"/>
    <property type="project" value="UniProtKB-UniRule"/>
</dbReference>
<sequence length="426" mass="44717">MSEYDDTGPAVPPLRDDCFALPAGVHWMPVEETLALLRARLAPVTGEEEVALDAADGRVLAGPVAARRSNPPAANSAVDGYGFAWHDGMVGPQSLPLAEGRAAAGAPYGRRLERGAALRVLTGAVLPEGMDTVLLEEDVWVEDGRVVFDGLPQRGANTRRAGEDIEIGAPALGAGRLVRPEDIALLAATGTARLTVRRRLRVGVLSTGDELAAPGETTDPARTYDANRPMLLAILARWGYVPVDLGHVPDRRDALRDAFDAARARCDVLLSSGGASAGDEDHVSAILRAEAHLTAWRIAVKPGRPLALAMWRGMPVFGLPGNPVAAFTCTLVFARPALAQLAGGNWSVPAGFTVPAAFEKTKKAGRREFLRARLTGEGHAEVFASEGSGRISGLGWAGGFVELAEPAGTVAPGDPVRFVPYGSFGL</sequence>
<reference evidence="8" key="1">
    <citation type="submission" date="2013-03" db="EMBL/GenBank/DDBJ databases">
        <title>Genome Sequence of the Profundibacterium mesophilum strain KAUST100406-0324T from Red Sea, a novel genus in the family Rhodobacteraceae.</title>
        <authorList>
            <person name="Essack M."/>
            <person name="Alam I."/>
            <person name="Lafi F."/>
            <person name="Alawi W."/>
            <person name="Kamanu F."/>
            <person name="Al-Suwailem A."/>
            <person name="Lee O.O."/>
            <person name="Xu Y."/>
            <person name="Bajic V."/>
            <person name="Qian P.-Y."/>
            <person name="Archer J."/>
        </authorList>
    </citation>
    <scope>NUCLEOTIDE SEQUENCE</scope>
    <source>
        <strain evidence="8">KAUST100406-0324</strain>
    </source>
</reference>
<comment type="function">
    <text evidence="1 6">Catalyzes the insertion of molybdate into adenylated molybdopterin with the concomitant release of AMP.</text>
</comment>
<dbReference type="InterPro" id="IPR036425">
    <property type="entry name" value="MoaB/Mog-like_dom_sf"/>
</dbReference>
<dbReference type="FunFam" id="3.40.980.10:FF:000001">
    <property type="entry name" value="Molybdopterin molybdenumtransferase"/>
    <property type="match status" value="1"/>
</dbReference>
<dbReference type="GO" id="GO:0005829">
    <property type="term" value="C:cytosol"/>
    <property type="evidence" value="ECO:0007669"/>
    <property type="project" value="TreeGrafter"/>
</dbReference>
<protein>
    <recommendedName>
        <fullName evidence="6">Molybdopterin molybdenumtransferase</fullName>
        <ecNumber evidence="6">2.10.1.1</ecNumber>
    </recommendedName>
</protein>
<dbReference type="InterPro" id="IPR036688">
    <property type="entry name" value="MoeA_C_domain_IV_sf"/>
</dbReference>
<comment type="catalytic activity">
    <reaction evidence="5">
        <text>adenylyl-molybdopterin + molybdate = Mo-molybdopterin + AMP + H(+)</text>
        <dbReference type="Rhea" id="RHEA:35047"/>
        <dbReference type="ChEBI" id="CHEBI:15378"/>
        <dbReference type="ChEBI" id="CHEBI:36264"/>
        <dbReference type="ChEBI" id="CHEBI:62727"/>
        <dbReference type="ChEBI" id="CHEBI:71302"/>
        <dbReference type="ChEBI" id="CHEBI:456215"/>
        <dbReference type="EC" id="2.10.1.1"/>
    </reaction>
</comment>
<gene>
    <name evidence="8" type="primary">moeA</name>
    <name evidence="8" type="ORF">PMES_01165</name>
</gene>
<dbReference type="GO" id="GO:0061599">
    <property type="term" value="F:molybdopterin molybdotransferase activity"/>
    <property type="evidence" value="ECO:0007669"/>
    <property type="project" value="UniProtKB-UniRule"/>
</dbReference>
<evidence type="ECO:0000256" key="1">
    <source>
        <dbReference type="ARBA" id="ARBA00002901"/>
    </source>
</evidence>
<dbReference type="PANTHER" id="PTHR10192">
    <property type="entry name" value="MOLYBDOPTERIN BIOSYNTHESIS PROTEIN"/>
    <property type="match status" value="1"/>
</dbReference>
<dbReference type="RefSeq" id="WP_236549710.1">
    <property type="nucleotide sequence ID" value="NZ_APKE01000014.1"/>
</dbReference>
<dbReference type="InterPro" id="IPR005111">
    <property type="entry name" value="MoeA_C_domain_IV"/>
</dbReference>
<comment type="similarity">
    <text evidence="3 6">Belongs to the MoeA family.</text>
</comment>
<evidence type="ECO:0000256" key="6">
    <source>
        <dbReference type="RuleBase" id="RU365090"/>
    </source>
</evidence>
<dbReference type="PANTHER" id="PTHR10192:SF5">
    <property type="entry name" value="GEPHYRIN"/>
    <property type="match status" value="1"/>
</dbReference>
<dbReference type="EMBL" id="APKE01000014">
    <property type="protein sequence ID" value="KAF0676433.1"/>
    <property type="molecule type" value="Genomic_DNA"/>
</dbReference>
<comment type="cofactor">
    <cofactor evidence="6">
        <name>Mg(2+)</name>
        <dbReference type="ChEBI" id="CHEBI:18420"/>
    </cofactor>
</comment>
<dbReference type="GO" id="GO:0006777">
    <property type="term" value="P:Mo-molybdopterin cofactor biosynthetic process"/>
    <property type="evidence" value="ECO:0007669"/>
    <property type="project" value="UniProtKB-UniRule"/>
</dbReference>
<accession>A0A921NZK5</accession>
<feature type="domain" description="MoaB/Mog" evidence="7">
    <location>
        <begin position="203"/>
        <end position="340"/>
    </location>
</feature>
<evidence type="ECO:0000256" key="3">
    <source>
        <dbReference type="ARBA" id="ARBA00010763"/>
    </source>
</evidence>
<dbReference type="SUPFAM" id="SSF53218">
    <property type="entry name" value="Molybdenum cofactor biosynthesis proteins"/>
    <property type="match status" value="1"/>
</dbReference>
<dbReference type="SMART" id="SM00852">
    <property type="entry name" value="MoCF_biosynth"/>
    <property type="match status" value="1"/>
</dbReference>